<gene>
    <name evidence="2" type="ORF">FRZ61_02880</name>
</gene>
<dbReference type="InterPro" id="IPR029058">
    <property type="entry name" value="AB_hydrolase_fold"/>
</dbReference>
<dbReference type="AlphaFoldDB" id="A0A5J6MSY2"/>
<keyword evidence="3" id="KW-1185">Reference proteome</keyword>
<dbReference type="PANTHER" id="PTHR43194:SF5">
    <property type="entry name" value="PIMELOYL-[ACYL-CARRIER PROTEIN] METHYL ESTER ESTERASE"/>
    <property type="match status" value="1"/>
</dbReference>
<dbReference type="KEGG" id="hadh:FRZ61_02880"/>
<evidence type="ECO:0000259" key="1">
    <source>
        <dbReference type="Pfam" id="PF12697"/>
    </source>
</evidence>
<evidence type="ECO:0000313" key="2">
    <source>
        <dbReference type="EMBL" id="QEX20371.1"/>
    </source>
</evidence>
<dbReference type="SUPFAM" id="SSF53474">
    <property type="entry name" value="alpha/beta-Hydrolases"/>
    <property type="match status" value="1"/>
</dbReference>
<name>A0A5J6MSY2_9PROT</name>
<proteinExistence type="predicted"/>
<dbReference type="InterPro" id="IPR000073">
    <property type="entry name" value="AB_hydrolase_1"/>
</dbReference>
<evidence type="ECO:0000313" key="3">
    <source>
        <dbReference type="Proteomes" id="UP000325797"/>
    </source>
</evidence>
<feature type="domain" description="AB hydrolase-1" evidence="1">
    <location>
        <begin position="18"/>
        <end position="260"/>
    </location>
</feature>
<dbReference type="Pfam" id="PF12697">
    <property type="entry name" value="Abhydrolase_6"/>
    <property type="match status" value="1"/>
</dbReference>
<organism evidence="2 3">
    <name type="scientific">Hypericibacter adhaerens</name>
    <dbReference type="NCBI Taxonomy" id="2602016"/>
    <lineage>
        <taxon>Bacteria</taxon>
        <taxon>Pseudomonadati</taxon>
        <taxon>Pseudomonadota</taxon>
        <taxon>Alphaproteobacteria</taxon>
        <taxon>Rhodospirillales</taxon>
        <taxon>Dongiaceae</taxon>
        <taxon>Hypericibacter</taxon>
    </lineage>
</organism>
<protein>
    <submittedName>
        <fullName evidence="2">Alpha/beta hydrolase</fullName>
    </submittedName>
</protein>
<dbReference type="Proteomes" id="UP000325797">
    <property type="component" value="Chromosome"/>
</dbReference>
<accession>A0A5J6MSY2</accession>
<sequence>MPPSEEAWIYGPAMSRSVVLIHGAGASSACWQTWQNRLERAGYECLAPAWPFHGRPPAEQRRHPDPRLATLTVGAILDHYAGIIAGLPAPPILIGHSFGGLLVQLLLDRGLGAAGVGIGALPPRHALPGPRQPWFLLTAILALRDWSRTPLLSRSFFRSRVAQTLPPAERDAACERYLVPTGRSLMVEAALGIGTGVDFANPRRAPLLLVSGEEDRIVKPDMTRALFRAHLASPVETALRLLPRRSHWVLTEPGWEQVADFCVAWADTRSPRP</sequence>
<dbReference type="PANTHER" id="PTHR43194">
    <property type="entry name" value="HYDROLASE ALPHA/BETA FOLD FAMILY"/>
    <property type="match status" value="1"/>
</dbReference>
<dbReference type="InterPro" id="IPR050228">
    <property type="entry name" value="Carboxylesterase_BioH"/>
</dbReference>
<dbReference type="Gene3D" id="3.40.50.1820">
    <property type="entry name" value="alpha/beta hydrolase"/>
    <property type="match status" value="1"/>
</dbReference>
<dbReference type="GO" id="GO:0016787">
    <property type="term" value="F:hydrolase activity"/>
    <property type="evidence" value="ECO:0007669"/>
    <property type="project" value="UniProtKB-KW"/>
</dbReference>
<reference evidence="2 3" key="1">
    <citation type="submission" date="2019-08" db="EMBL/GenBank/DDBJ databases">
        <title>Hyperibacter terrae gen. nov., sp. nov. and Hyperibacter viscosus sp. nov., two new members in the family Rhodospirillaceae isolated from the rhizosphere of Hypericum perforatum.</title>
        <authorList>
            <person name="Noviana Z."/>
        </authorList>
    </citation>
    <scope>NUCLEOTIDE SEQUENCE [LARGE SCALE GENOMIC DNA]</scope>
    <source>
        <strain evidence="2 3">R5959</strain>
    </source>
</reference>
<dbReference type="EMBL" id="CP042582">
    <property type="protein sequence ID" value="QEX20371.1"/>
    <property type="molecule type" value="Genomic_DNA"/>
</dbReference>
<keyword evidence="2" id="KW-0378">Hydrolase</keyword>